<sequence length="336" mass="37059">MCFLESFGVAYLLGIPCPVRNRFAWTLPIAGLISTFQPSPSVEAFLPYSIEQLEQRAKNVTVRVVSDRNAASGVIIDKTKGVYFVITNRHVLEKVKTMQVVTMDGKVHLAEMVKSFDFKDLDLELIAFKSTLPYETARLGRSEDLKVGDLVFASGFPKRSQAWKFAEGQHILSTPQPLQYGYSFGYNSNVEKGMSGGAVMDMYGRVIAINGVHANPLWGKPVYRYADGNKPCEPMQDALASLSWSIPMETVVKSITHLRTTPLSTVKQAFNGQVYFNPFIGSQMMPNVLQSRASQALGCVALPPSTAPQLAVPQLIPRSLVIPVEPKKTVESKKNP</sequence>
<dbReference type="InterPro" id="IPR051201">
    <property type="entry name" value="Chloro_Bact_Ser_Proteases"/>
</dbReference>
<comment type="similarity">
    <text evidence="1">Belongs to the peptidase S1C family.</text>
</comment>
<comment type="caution">
    <text evidence="4">The sequence shown here is derived from an EMBL/GenBank/DDBJ whole genome shotgun (WGS) entry which is preliminary data.</text>
</comment>
<protein>
    <submittedName>
        <fullName evidence="4">Trypsin-like peptidase domain-containing protein</fullName>
    </submittedName>
</protein>
<dbReference type="AlphaFoldDB" id="A0A926UPM3"/>
<dbReference type="GO" id="GO:0006508">
    <property type="term" value="P:proteolysis"/>
    <property type="evidence" value="ECO:0007669"/>
    <property type="project" value="UniProtKB-KW"/>
</dbReference>
<dbReference type="PANTHER" id="PTHR43343">
    <property type="entry name" value="PEPTIDASE S12"/>
    <property type="match status" value="1"/>
</dbReference>
<organism evidence="4 5">
    <name type="scientific">Pseudanabaena cinerea FACHB-1277</name>
    <dbReference type="NCBI Taxonomy" id="2949581"/>
    <lineage>
        <taxon>Bacteria</taxon>
        <taxon>Bacillati</taxon>
        <taxon>Cyanobacteriota</taxon>
        <taxon>Cyanophyceae</taxon>
        <taxon>Pseudanabaenales</taxon>
        <taxon>Pseudanabaenaceae</taxon>
        <taxon>Pseudanabaena</taxon>
        <taxon>Pseudanabaena cinerea</taxon>
    </lineage>
</organism>
<evidence type="ECO:0000256" key="3">
    <source>
        <dbReference type="ARBA" id="ARBA00022801"/>
    </source>
</evidence>
<evidence type="ECO:0000313" key="4">
    <source>
        <dbReference type="EMBL" id="MBD2148531.1"/>
    </source>
</evidence>
<evidence type="ECO:0000256" key="2">
    <source>
        <dbReference type="ARBA" id="ARBA00022670"/>
    </source>
</evidence>
<proteinExistence type="inferred from homology"/>
<dbReference type="SUPFAM" id="SSF50494">
    <property type="entry name" value="Trypsin-like serine proteases"/>
    <property type="match status" value="1"/>
</dbReference>
<keyword evidence="2" id="KW-0645">Protease</keyword>
<dbReference type="Pfam" id="PF13365">
    <property type="entry name" value="Trypsin_2"/>
    <property type="match status" value="1"/>
</dbReference>
<keyword evidence="3" id="KW-0378">Hydrolase</keyword>
<dbReference type="InterPro" id="IPR009003">
    <property type="entry name" value="Peptidase_S1_PA"/>
</dbReference>
<accession>A0A926UPM3</accession>
<dbReference type="InterPro" id="IPR043504">
    <property type="entry name" value="Peptidase_S1_PA_chymotrypsin"/>
</dbReference>
<dbReference type="EMBL" id="JACJPY010000001">
    <property type="protein sequence ID" value="MBD2148531.1"/>
    <property type="molecule type" value="Genomic_DNA"/>
</dbReference>
<reference evidence="4" key="2">
    <citation type="submission" date="2020-08" db="EMBL/GenBank/DDBJ databases">
        <authorList>
            <person name="Chen M."/>
            <person name="Teng W."/>
            <person name="Zhao L."/>
            <person name="Hu C."/>
            <person name="Zhou Y."/>
            <person name="Han B."/>
            <person name="Song L."/>
            <person name="Shu W."/>
        </authorList>
    </citation>
    <scope>NUCLEOTIDE SEQUENCE</scope>
    <source>
        <strain evidence="4">FACHB-1277</strain>
    </source>
</reference>
<evidence type="ECO:0000256" key="1">
    <source>
        <dbReference type="ARBA" id="ARBA00010541"/>
    </source>
</evidence>
<dbReference type="PANTHER" id="PTHR43343:SF3">
    <property type="entry name" value="PROTEASE DO-LIKE 8, CHLOROPLASTIC"/>
    <property type="match status" value="1"/>
</dbReference>
<reference evidence="4" key="1">
    <citation type="journal article" date="2015" name="ISME J.">
        <title>Draft Genome Sequence of Streptomyces incarnatus NRRL8089, which Produces the Nucleoside Antibiotic Sinefungin.</title>
        <authorList>
            <person name="Oshima K."/>
            <person name="Hattori M."/>
            <person name="Shimizu H."/>
            <person name="Fukuda K."/>
            <person name="Nemoto M."/>
            <person name="Inagaki K."/>
            <person name="Tamura T."/>
        </authorList>
    </citation>
    <scope>NUCLEOTIDE SEQUENCE</scope>
    <source>
        <strain evidence="4">FACHB-1277</strain>
    </source>
</reference>
<gene>
    <name evidence="4" type="ORF">H6F44_00050</name>
</gene>
<name>A0A926UPM3_9CYAN</name>
<dbReference type="Gene3D" id="2.40.10.10">
    <property type="entry name" value="Trypsin-like serine proteases"/>
    <property type="match status" value="2"/>
</dbReference>
<keyword evidence="5" id="KW-1185">Reference proteome</keyword>
<dbReference type="Proteomes" id="UP000631421">
    <property type="component" value="Unassembled WGS sequence"/>
</dbReference>
<dbReference type="RefSeq" id="WP_190348877.1">
    <property type="nucleotide sequence ID" value="NZ_JACJPY010000001.1"/>
</dbReference>
<evidence type="ECO:0000313" key="5">
    <source>
        <dbReference type="Proteomes" id="UP000631421"/>
    </source>
</evidence>
<dbReference type="GO" id="GO:0008233">
    <property type="term" value="F:peptidase activity"/>
    <property type="evidence" value="ECO:0007669"/>
    <property type="project" value="UniProtKB-KW"/>
</dbReference>